<gene>
    <name evidence="2" type="ORF">SAMN05444695_104314</name>
</gene>
<keyword evidence="2" id="KW-0645">Protease</keyword>
<dbReference type="InterPro" id="IPR000073">
    <property type="entry name" value="AB_hydrolase_1"/>
</dbReference>
<keyword evidence="2" id="KW-0031">Aminopeptidase</keyword>
<name>A0A1G8H4L4_9NOCA</name>
<keyword evidence="3" id="KW-1185">Reference proteome</keyword>
<keyword evidence="2" id="KW-0378">Hydrolase</keyword>
<evidence type="ECO:0000313" key="3">
    <source>
        <dbReference type="Proteomes" id="UP000183263"/>
    </source>
</evidence>
<reference evidence="2 3" key="1">
    <citation type="submission" date="2016-10" db="EMBL/GenBank/DDBJ databases">
        <authorList>
            <person name="de Groot N.N."/>
        </authorList>
    </citation>
    <scope>NUCLEOTIDE SEQUENCE [LARGE SCALE GENOMIC DNA]</scope>
    <source>
        <strain evidence="2 3">DSM 44892</strain>
    </source>
</reference>
<dbReference type="SUPFAM" id="SSF53474">
    <property type="entry name" value="alpha/beta-Hydrolases"/>
    <property type="match status" value="1"/>
</dbReference>
<protein>
    <submittedName>
        <fullName evidence="2">Serine aminopeptidase, S33</fullName>
    </submittedName>
</protein>
<evidence type="ECO:0000259" key="1">
    <source>
        <dbReference type="Pfam" id="PF00561"/>
    </source>
</evidence>
<dbReference type="Proteomes" id="UP000183263">
    <property type="component" value="Unassembled WGS sequence"/>
</dbReference>
<accession>A0A1G8H4L4</accession>
<dbReference type="Pfam" id="PF00561">
    <property type="entry name" value="Abhydrolase_1"/>
    <property type="match status" value="1"/>
</dbReference>
<sequence>MPESGDLAVLVEPEQARPRGLVLYLHGRSGDELSLFEDDRIALLDALLGAGHLVAGPNMHGDQWGNRLAQSDIAALVRWVRRRHDVPTLFVIGESMGANAAANLLRLGEIEVAATVLLAPSLSLPNVWKRGEEGRRSLTAAYGLALDGSDVLHRTAEWDAARHVPANYPPIRVYASRADRISAVDTVTAPWVEGLRRAGTDVDLIEVTGDHVSDDHIRPADVVAFFGRFLS</sequence>
<feature type="domain" description="AB hydrolase-1" evidence="1">
    <location>
        <begin position="21"/>
        <end position="130"/>
    </location>
</feature>
<evidence type="ECO:0000313" key="2">
    <source>
        <dbReference type="EMBL" id="SDI01597.1"/>
    </source>
</evidence>
<dbReference type="AlphaFoldDB" id="A0A1G8H4L4"/>
<organism evidence="2 3">
    <name type="scientific">Rhodococcus triatomae</name>
    <dbReference type="NCBI Taxonomy" id="300028"/>
    <lineage>
        <taxon>Bacteria</taxon>
        <taxon>Bacillati</taxon>
        <taxon>Actinomycetota</taxon>
        <taxon>Actinomycetes</taxon>
        <taxon>Mycobacteriales</taxon>
        <taxon>Nocardiaceae</taxon>
        <taxon>Rhodococcus</taxon>
    </lineage>
</organism>
<proteinExistence type="predicted"/>
<dbReference type="OrthoDB" id="4474048at2"/>
<dbReference type="InterPro" id="IPR029058">
    <property type="entry name" value="AB_hydrolase_fold"/>
</dbReference>
<dbReference type="GO" id="GO:0004177">
    <property type="term" value="F:aminopeptidase activity"/>
    <property type="evidence" value="ECO:0007669"/>
    <property type="project" value="UniProtKB-KW"/>
</dbReference>
<dbReference type="EMBL" id="FNDN01000004">
    <property type="protein sequence ID" value="SDI01597.1"/>
    <property type="molecule type" value="Genomic_DNA"/>
</dbReference>
<dbReference type="Gene3D" id="3.40.50.1820">
    <property type="entry name" value="alpha/beta hydrolase"/>
    <property type="match status" value="1"/>
</dbReference>